<dbReference type="InterPro" id="IPR013761">
    <property type="entry name" value="SAM/pointed_sf"/>
</dbReference>
<dbReference type="Proteomes" id="UP001353858">
    <property type="component" value="Unassembled WGS sequence"/>
</dbReference>
<accession>A0AAN7Q4W6</accession>
<sequence length="1069" mass="120922">MELVVGDQDLEKKMSSSRKRQKLEEVDHFYPVLHPDYTEPTPLTEVYVDTIIHSKYTSKIVVDLNSIFPIPELNHLKRVKGKEVLLYLCDLEVEPDEIYRILREKNFDVSLLENNAKKTNVAKIPPKTRKQYEVVHKLWPCTFHSNKYLEKLCNNVLFNVNEIEGHITFMKVALDVGRLTTSCVGVIVVDPKINSIVAVGHDRRIDNPCQHAIMIAIDNVALTQNGGAWQSPSTAIILDADLNSNGINLKLLQRLQEKYPLVKFGATPFKTKSEIDDPSEGPYLCTSYTVYVTQEPCIMCSMALIHSRAKRVFFGTRNAKGGLFTLCQIHTVRNLNHHYEVFGGLLEKECEQLLNLKTKYKCTSGKNCHIHNFFNIMEFQLCQNNQTLQIFAVDRLFHTQDLWNIINDSSMDSNDEYFGWTNDDKFSRSNNVQGAKHSLKRKLSATTNESLKIKSVNGYKILRESTCLDNIEKSTNSKRTNAENGTSRMPSWQVDDISDLNADLEGSFAGLGGDLSNNSYNMSEAILSLPSLPVFKQEAPSPTSNEAKSIPHSTCLPVTSSHTNANTTTNDGNNNNHNMFNNTLHHLLGASAYSSLQNTMEGSNIVTSPTTLPQDNYNVSSSSNNFTEDCRFQYVLAAATSIATKVNEDTLTYLNQGQSYEIKLKKLGDLSNYRGKLLKTIVRICFHERRLQYMEREQMTLWQQSRPGDRILEVDVPLSYGLCDVVQPSNALNVIAFSWDPTKEVGVYIKVNCISTEFTPKKHGGEKGVPFRIQVETYQASDCFESSKRLHAGVCQIKVFKLKGADRKHKQDREKILKRPVSEQEKYQPSYECTVLNDIPLDAVVSSPPTESPTANRPYSPESVPVNVQNRISQIQNQNEDGNLVKYTQQELSPTHSNESNFPVNTNVYVPEQLLPGSNPQFTSHWLNVNRFDKYLPTFVNFCGADMLRMSREDLIQICGQADGIRLYNALHSKAITPKLTIYVGRENTSVFNAVFLSSYNSLELIQKLSVLTGVSQEKVRDIYMNGPQSIHVQLSNDVIKHIKEETMFSLEIMQDNGSYIFILKPIVK</sequence>
<evidence type="ECO:0000313" key="12">
    <source>
        <dbReference type="Proteomes" id="UP001353858"/>
    </source>
</evidence>
<organism evidence="11 12">
    <name type="scientific">Aquatica leii</name>
    <dbReference type="NCBI Taxonomy" id="1421715"/>
    <lineage>
        <taxon>Eukaryota</taxon>
        <taxon>Metazoa</taxon>
        <taxon>Ecdysozoa</taxon>
        <taxon>Arthropoda</taxon>
        <taxon>Hexapoda</taxon>
        <taxon>Insecta</taxon>
        <taxon>Pterygota</taxon>
        <taxon>Neoptera</taxon>
        <taxon>Endopterygota</taxon>
        <taxon>Coleoptera</taxon>
        <taxon>Polyphaga</taxon>
        <taxon>Elateriformia</taxon>
        <taxon>Elateroidea</taxon>
        <taxon>Lampyridae</taxon>
        <taxon>Luciolinae</taxon>
        <taxon>Aquatica</taxon>
    </lineage>
</organism>
<dbReference type="AlphaFoldDB" id="A0AAN7Q4W6"/>
<dbReference type="InterPro" id="IPR057520">
    <property type="entry name" value="GRHL1/CP2_C"/>
</dbReference>
<dbReference type="Gene3D" id="3.40.140.10">
    <property type="entry name" value="Cytidine Deaminase, domain 2"/>
    <property type="match status" value="1"/>
</dbReference>
<reference evidence="12" key="1">
    <citation type="submission" date="2023-01" db="EMBL/GenBank/DDBJ databases">
        <title>Key to firefly adult light organ development and bioluminescence: homeobox transcription factors regulate luciferase expression and transportation to peroxisome.</title>
        <authorList>
            <person name="Fu X."/>
        </authorList>
    </citation>
    <scope>NUCLEOTIDE SEQUENCE [LARGE SCALE GENOMIC DNA]</scope>
</reference>
<gene>
    <name evidence="11" type="ORF">RN001_002130</name>
</gene>
<dbReference type="GO" id="GO:0003824">
    <property type="term" value="F:catalytic activity"/>
    <property type="evidence" value="ECO:0007669"/>
    <property type="project" value="InterPro"/>
</dbReference>
<evidence type="ECO:0000256" key="6">
    <source>
        <dbReference type="ARBA" id="ARBA00023242"/>
    </source>
</evidence>
<evidence type="ECO:0000256" key="3">
    <source>
        <dbReference type="ARBA" id="ARBA00023015"/>
    </source>
</evidence>
<keyword evidence="6 7" id="KW-0539">Nucleus</keyword>
<dbReference type="SUPFAM" id="SSF47769">
    <property type="entry name" value="SAM/Pointed domain"/>
    <property type="match status" value="1"/>
</dbReference>
<keyword evidence="4 7" id="KW-0238">DNA-binding</keyword>
<evidence type="ECO:0000256" key="5">
    <source>
        <dbReference type="ARBA" id="ARBA00023163"/>
    </source>
</evidence>
<dbReference type="Pfam" id="PF18016">
    <property type="entry name" value="SAM_3"/>
    <property type="match status" value="1"/>
</dbReference>
<evidence type="ECO:0000313" key="11">
    <source>
        <dbReference type="EMBL" id="KAK4885859.1"/>
    </source>
</evidence>
<dbReference type="Pfam" id="PF04516">
    <property type="entry name" value="CP2"/>
    <property type="match status" value="1"/>
</dbReference>
<comment type="caution">
    <text evidence="11">The sequence shown here is derived from an EMBL/GenBank/DDBJ whole genome shotgun (WGS) entry which is preliminary data.</text>
</comment>
<feature type="domain" description="Grh/CP2 DB" evidence="10">
    <location>
        <begin position="628"/>
        <end position="861"/>
    </location>
</feature>
<evidence type="ECO:0000259" key="9">
    <source>
        <dbReference type="PROSITE" id="PS51747"/>
    </source>
</evidence>
<dbReference type="Gene3D" id="1.10.150.50">
    <property type="entry name" value="Transcription Factor, Ets-1"/>
    <property type="match status" value="1"/>
</dbReference>
<comment type="similarity">
    <text evidence="2">Belongs to the grh/CP2 family. CP2 subfamily.</text>
</comment>
<feature type="compositionally biased region" description="Polar residues" evidence="8">
    <location>
        <begin position="473"/>
        <end position="490"/>
    </location>
</feature>
<dbReference type="GO" id="GO:0001228">
    <property type="term" value="F:DNA-binding transcription activator activity, RNA polymerase II-specific"/>
    <property type="evidence" value="ECO:0007669"/>
    <property type="project" value="TreeGrafter"/>
</dbReference>
<dbReference type="InterPro" id="IPR002125">
    <property type="entry name" value="CMP_dCMP_dom"/>
</dbReference>
<dbReference type="PANTHER" id="PTHR11037">
    <property type="entry name" value="TRANSCRIPTION FACTOR CP2"/>
    <property type="match status" value="1"/>
</dbReference>
<evidence type="ECO:0000256" key="8">
    <source>
        <dbReference type="SAM" id="MobiDB-lite"/>
    </source>
</evidence>
<proteinExistence type="inferred from homology"/>
<evidence type="ECO:0000256" key="1">
    <source>
        <dbReference type="ARBA" id="ARBA00004123"/>
    </source>
</evidence>
<evidence type="ECO:0000256" key="4">
    <source>
        <dbReference type="ARBA" id="ARBA00023125"/>
    </source>
</evidence>
<dbReference type="InterPro" id="IPR016193">
    <property type="entry name" value="Cytidine_deaminase-like"/>
</dbReference>
<dbReference type="EMBL" id="JARPUR010000001">
    <property type="protein sequence ID" value="KAK4885859.1"/>
    <property type="molecule type" value="Genomic_DNA"/>
</dbReference>
<evidence type="ECO:0000256" key="2">
    <source>
        <dbReference type="ARBA" id="ARBA00010852"/>
    </source>
</evidence>
<dbReference type="GO" id="GO:0005634">
    <property type="term" value="C:nucleus"/>
    <property type="evidence" value="ECO:0007669"/>
    <property type="project" value="UniProtKB-SubCell"/>
</dbReference>
<keyword evidence="5" id="KW-0804">Transcription</keyword>
<name>A0AAN7Q4W6_9COLE</name>
<evidence type="ECO:0000256" key="7">
    <source>
        <dbReference type="PROSITE-ProRule" id="PRU01313"/>
    </source>
</evidence>
<dbReference type="InterPro" id="IPR041418">
    <property type="entry name" value="SAM_3"/>
</dbReference>
<comment type="subcellular location">
    <subcellularLocation>
        <location evidence="1 7">Nucleus</location>
    </subcellularLocation>
</comment>
<keyword evidence="3" id="KW-0805">Transcription regulation</keyword>
<dbReference type="Pfam" id="PF25416">
    <property type="entry name" value="GRHL1_C"/>
    <property type="match status" value="1"/>
</dbReference>
<keyword evidence="12" id="KW-1185">Reference proteome</keyword>
<dbReference type="PANTHER" id="PTHR11037:SF21">
    <property type="entry name" value="GEMINI, ISOFORM C"/>
    <property type="match status" value="1"/>
</dbReference>
<dbReference type="PROSITE" id="PS51747">
    <property type="entry name" value="CYT_DCMP_DEAMINASES_2"/>
    <property type="match status" value="1"/>
</dbReference>
<dbReference type="SUPFAM" id="SSF53927">
    <property type="entry name" value="Cytidine deaminase-like"/>
    <property type="match status" value="1"/>
</dbReference>
<feature type="domain" description="CMP/dCMP-type deaminase" evidence="9">
    <location>
        <begin position="164"/>
        <end position="342"/>
    </location>
</feature>
<dbReference type="PROSITE" id="PS51968">
    <property type="entry name" value="GRH_CP2_DB"/>
    <property type="match status" value="1"/>
</dbReference>
<feature type="region of interest" description="Disordered" evidence="8">
    <location>
        <begin position="473"/>
        <end position="492"/>
    </location>
</feature>
<dbReference type="Pfam" id="PF00383">
    <property type="entry name" value="dCMP_cyt_deam_1"/>
    <property type="match status" value="1"/>
</dbReference>
<dbReference type="InterPro" id="IPR007604">
    <property type="entry name" value="CP2"/>
</dbReference>
<dbReference type="CDD" id="cd01285">
    <property type="entry name" value="nucleoside_deaminase"/>
    <property type="match status" value="1"/>
</dbReference>
<dbReference type="InterPro" id="IPR040167">
    <property type="entry name" value="TF_CP2-like"/>
</dbReference>
<protein>
    <submittedName>
        <fullName evidence="11">Uncharacterized protein</fullName>
    </submittedName>
</protein>
<dbReference type="GO" id="GO:0000978">
    <property type="term" value="F:RNA polymerase II cis-regulatory region sequence-specific DNA binding"/>
    <property type="evidence" value="ECO:0007669"/>
    <property type="project" value="TreeGrafter"/>
</dbReference>
<evidence type="ECO:0000259" key="10">
    <source>
        <dbReference type="PROSITE" id="PS51968"/>
    </source>
</evidence>